<reference evidence="2" key="1">
    <citation type="journal article" date="2024" name="Proc. Natl. Acad. Sci. U.S.A.">
        <title>Extraordinary preservation of gene collinearity over three hundred million years revealed in homosporous lycophytes.</title>
        <authorList>
            <person name="Li C."/>
            <person name="Wickell D."/>
            <person name="Kuo L.Y."/>
            <person name="Chen X."/>
            <person name="Nie B."/>
            <person name="Liao X."/>
            <person name="Peng D."/>
            <person name="Ji J."/>
            <person name="Jenkins J."/>
            <person name="Williams M."/>
            <person name="Shu S."/>
            <person name="Plott C."/>
            <person name="Barry K."/>
            <person name="Rajasekar S."/>
            <person name="Grimwood J."/>
            <person name="Han X."/>
            <person name="Sun S."/>
            <person name="Hou Z."/>
            <person name="He W."/>
            <person name="Dai G."/>
            <person name="Sun C."/>
            <person name="Schmutz J."/>
            <person name="Leebens-Mack J.H."/>
            <person name="Li F.W."/>
            <person name="Wang L."/>
        </authorList>
    </citation>
    <scope>NUCLEOTIDE SEQUENCE [LARGE SCALE GENOMIC DNA]</scope>
    <source>
        <strain evidence="2">cv. PW_Plant_1</strain>
    </source>
</reference>
<evidence type="ECO:0000313" key="1">
    <source>
        <dbReference type="EMBL" id="KAJ7519382.1"/>
    </source>
</evidence>
<comment type="caution">
    <text evidence="1">The sequence shown here is derived from an EMBL/GenBank/DDBJ whole genome shotgun (WGS) entry which is preliminary data.</text>
</comment>
<proteinExistence type="predicted"/>
<dbReference type="Proteomes" id="UP001162992">
    <property type="component" value="Chromosome 20"/>
</dbReference>
<name>A0ACC2AP93_DIPCM</name>
<dbReference type="EMBL" id="CM055111">
    <property type="protein sequence ID" value="KAJ7519382.1"/>
    <property type="molecule type" value="Genomic_DNA"/>
</dbReference>
<keyword evidence="2" id="KW-1185">Reference proteome</keyword>
<gene>
    <name evidence="1" type="ORF">O6H91_20G036000</name>
</gene>
<accession>A0ACC2AP93</accession>
<sequence length="476" mass="54327">MLLFTSRFRELALGISLKNLQGKKVAQRRKKKKEEEEEEENRVWSDFGKKKFFEEMGSRNFAAWNRGRGGGSRIGLAVVIGISLGFFWAYLFPHDCFTHSAPHIAEKTKITPALAEKLQTLEEKMKVLKEENSALRRKEASLKGQLQESEQERQAAKIQLMTAPNLAIKSGLFGTVRSVRANPVLDPDEGANPELNKLLSKIAINKEVIVAISNNMVQAMLKLWFESIQRAGITNYLVVALDDDIAQFCKEHSVPVYRRDAVISKAQTGTGDNHAISGLKFHLLREFLVLGYSVLLSDVDVLYLQNPFHHLYRDCDVESMSDGFNNVTAYGFDDVSDDPSMGWARYAHTIHIWVFNSGLFYIRPTVPAIELLDRVTARLSKEKAWDQAVFNEELFFPSRPGYEGLHASKRVMDYLLFLNSKVLFKILRKDKNFTNHKPVTIHINYHPDKFDRMLGIIDYYVYGKKQALDRFPDGSV</sequence>
<organism evidence="1 2">
    <name type="scientific">Diphasiastrum complanatum</name>
    <name type="common">Issler's clubmoss</name>
    <name type="synonym">Lycopodium complanatum</name>
    <dbReference type="NCBI Taxonomy" id="34168"/>
    <lineage>
        <taxon>Eukaryota</taxon>
        <taxon>Viridiplantae</taxon>
        <taxon>Streptophyta</taxon>
        <taxon>Embryophyta</taxon>
        <taxon>Tracheophyta</taxon>
        <taxon>Lycopodiopsida</taxon>
        <taxon>Lycopodiales</taxon>
        <taxon>Lycopodiaceae</taxon>
        <taxon>Lycopodioideae</taxon>
        <taxon>Diphasiastrum</taxon>
    </lineage>
</organism>
<evidence type="ECO:0000313" key="2">
    <source>
        <dbReference type="Proteomes" id="UP001162992"/>
    </source>
</evidence>
<protein>
    <submittedName>
        <fullName evidence="1">Uncharacterized protein</fullName>
    </submittedName>
</protein>